<dbReference type="InterPro" id="IPR013974">
    <property type="entry name" value="SAF"/>
</dbReference>
<protein>
    <submittedName>
        <fullName evidence="2">N-acetylneuraminate synthase</fullName>
        <ecNumber evidence="2">2.5.1.56</ecNumber>
    </submittedName>
</protein>
<dbReference type="Proteomes" id="UP000644147">
    <property type="component" value="Unassembled WGS sequence"/>
</dbReference>
<dbReference type="RefSeq" id="WP_200504321.1">
    <property type="nucleotide sequence ID" value="NZ_JAEHFX010000001.1"/>
</dbReference>
<dbReference type="EC" id="2.5.1.56" evidence="2"/>
<dbReference type="Gene3D" id="3.20.20.70">
    <property type="entry name" value="Aldolase class I"/>
    <property type="match status" value="1"/>
</dbReference>
<dbReference type="Pfam" id="PF03102">
    <property type="entry name" value="NeuB"/>
    <property type="match status" value="1"/>
</dbReference>
<evidence type="ECO:0000313" key="3">
    <source>
        <dbReference type="Proteomes" id="UP000644147"/>
    </source>
</evidence>
<dbReference type="SUPFAM" id="SSF51569">
    <property type="entry name" value="Aldolase"/>
    <property type="match status" value="1"/>
</dbReference>
<evidence type="ECO:0000259" key="1">
    <source>
        <dbReference type="PROSITE" id="PS50844"/>
    </source>
</evidence>
<dbReference type="SMART" id="SM00858">
    <property type="entry name" value="SAF"/>
    <property type="match status" value="1"/>
</dbReference>
<gene>
    <name evidence="2" type="primary">neuB</name>
    <name evidence="2" type="ORF">I5M27_01835</name>
</gene>
<dbReference type="PANTHER" id="PTHR42966">
    <property type="entry name" value="N-ACETYLNEURAMINATE SYNTHASE"/>
    <property type="match status" value="1"/>
</dbReference>
<dbReference type="InterPro" id="IPR036732">
    <property type="entry name" value="AFP_Neu5c_C_sf"/>
</dbReference>
<dbReference type="InterPro" id="IPR013785">
    <property type="entry name" value="Aldolase_TIM"/>
</dbReference>
<comment type="caution">
    <text evidence="2">The sequence shown here is derived from an EMBL/GenBank/DDBJ whole genome shotgun (WGS) entry which is preliminary data.</text>
</comment>
<reference evidence="2 3" key="1">
    <citation type="submission" date="2020-12" db="EMBL/GenBank/DDBJ databases">
        <title>Bacterial novel species Adhaeribacter sp. BT258 isolated from soil.</title>
        <authorList>
            <person name="Jung H.-Y."/>
        </authorList>
    </citation>
    <scope>NUCLEOTIDE SEQUENCE [LARGE SCALE GENOMIC DNA]</scope>
    <source>
        <strain evidence="2 3">BT258</strain>
    </source>
</reference>
<accession>A0ABS1BZL1</accession>
<dbReference type="InterPro" id="IPR020007">
    <property type="entry name" value="NeuB/NeuA"/>
</dbReference>
<sequence length="339" mass="37072">MNRTLIIAEAGVNHNGSIELAKKLIDVAVEAGVDYVKFQTFKAENLVSKSAKKAAYQVKNINDNDDSQFAMLKKLELDIDTHKLLIDYCQSRNIKFLSTAFDLDSIDLLNELNIDLFKVPSGEITNYPYLQKIGRSGKSVIVSTGMANLSDIEACIEVLTNAGTNRDQVTILHCNTEYPTPMKDVNLKAMLTIGEAFKVPVGYSDHTLGIEIPVAAVAMGATVIEKHFTLDKTMEGPDHKASLEPDELIKMVAAIRNIENAMGNGIKSPSASEARNIEIARKSIHIAKDLPAGHTLTEADLLMKRPGSGISPMKINSILGKTIAVSLREDDILSWSHLQ</sequence>
<dbReference type="InterPro" id="IPR006190">
    <property type="entry name" value="SAF_AFP_Neu5Ac"/>
</dbReference>
<dbReference type="InterPro" id="IPR013132">
    <property type="entry name" value="PseI/NeuA/B-like_N"/>
</dbReference>
<dbReference type="NCBIfam" id="TIGR03569">
    <property type="entry name" value="NeuB_NnaB"/>
    <property type="match status" value="1"/>
</dbReference>
<feature type="domain" description="AFP-like" evidence="1">
    <location>
        <begin position="283"/>
        <end position="339"/>
    </location>
</feature>
<dbReference type="CDD" id="cd11615">
    <property type="entry name" value="SAF_NeuB_like"/>
    <property type="match status" value="1"/>
</dbReference>
<proteinExistence type="predicted"/>
<dbReference type="GO" id="GO:0050462">
    <property type="term" value="F:N-acetylneuraminate synthase activity"/>
    <property type="evidence" value="ECO:0007669"/>
    <property type="project" value="UniProtKB-EC"/>
</dbReference>
<name>A0ABS1BZL1_9BACT</name>
<dbReference type="PANTHER" id="PTHR42966:SF1">
    <property type="entry name" value="SIALIC ACID SYNTHASE"/>
    <property type="match status" value="1"/>
</dbReference>
<dbReference type="InterPro" id="IPR051690">
    <property type="entry name" value="PseI-like"/>
</dbReference>
<keyword evidence="3" id="KW-1185">Reference proteome</keyword>
<dbReference type="PROSITE" id="PS50844">
    <property type="entry name" value="AFP_LIKE"/>
    <property type="match status" value="1"/>
</dbReference>
<keyword evidence="2" id="KW-0808">Transferase</keyword>
<dbReference type="Pfam" id="PF08666">
    <property type="entry name" value="SAF"/>
    <property type="match status" value="1"/>
</dbReference>
<dbReference type="EMBL" id="JAEHFX010000001">
    <property type="protein sequence ID" value="MBK0401705.1"/>
    <property type="molecule type" value="Genomic_DNA"/>
</dbReference>
<evidence type="ECO:0000313" key="2">
    <source>
        <dbReference type="EMBL" id="MBK0401705.1"/>
    </source>
</evidence>
<organism evidence="2 3">
    <name type="scientific">Adhaeribacter terrigena</name>
    <dbReference type="NCBI Taxonomy" id="2793070"/>
    <lineage>
        <taxon>Bacteria</taxon>
        <taxon>Pseudomonadati</taxon>
        <taxon>Bacteroidota</taxon>
        <taxon>Cytophagia</taxon>
        <taxon>Cytophagales</taxon>
        <taxon>Hymenobacteraceae</taxon>
        <taxon>Adhaeribacter</taxon>
    </lineage>
</organism>
<dbReference type="Gene3D" id="3.90.1210.10">
    <property type="entry name" value="Antifreeze-like/N-acetylneuraminic acid synthase C-terminal domain"/>
    <property type="match status" value="1"/>
</dbReference>
<dbReference type="InterPro" id="IPR057736">
    <property type="entry name" value="SAF_PseI/NeuA/NeuB"/>
</dbReference>
<dbReference type="SUPFAM" id="SSF51269">
    <property type="entry name" value="AFP III-like domain"/>
    <property type="match status" value="1"/>
</dbReference>